<comment type="caution">
    <text evidence="1">The sequence shown here is derived from an EMBL/GenBank/DDBJ whole genome shotgun (WGS) entry which is preliminary data.</text>
</comment>
<dbReference type="AlphaFoldDB" id="A0A1E8BNR1"/>
<accession>A0A1E8BNR1</accession>
<dbReference type="EMBL" id="LXLX01000028">
    <property type="protein sequence ID" value="OFD95055.1"/>
    <property type="molecule type" value="Genomic_DNA"/>
</dbReference>
<dbReference type="Proteomes" id="UP000175835">
    <property type="component" value="Unassembled WGS sequence"/>
</dbReference>
<evidence type="ECO:0000313" key="1">
    <source>
        <dbReference type="EMBL" id="OFD95055.1"/>
    </source>
</evidence>
<name>A0A1E8BNR1_BACMY</name>
<dbReference type="PATRIC" id="fig|86662.23.peg.2465"/>
<protein>
    <submittedName>
        <fullName evidence="1">Uncharacterized protein</fullName>
    </submittedName>
</protein>
<proteinExistence type="predicted"/>
<evidence type="ECO:0000313" key="2">
    <source>
        <dbReference type="Proteomes" id="UP000175835"/>
    </source>
</evidence>
<sequence>MSTKLIKIFCIFFLLYFQSTSIIMAKSQTDIISKFKHALLKNDKKLMQSYVTEGIKLPTFPKDKPIHEIKVVPSPKEDTTILISYFKDTDDVSTIGFILEIVTKNNKISQINQIYDGTNPFMKEATIVKEYEMKFKQHILTPTKFPFEIQQFHGYIYNNNLELHYNNEDINGIIKITVSPVHNKLDQYVHKGTKFYTLKNNMKALYNPHFDLAYELIFQKDGFQYKIAIGNKLHIKRKYNAQDLIQIAESMN</sequence>
<organism evidence="1 2">
    <name type="scientific">Bacillus mycoides</name>
    <dbReference type="NCBI Taxonomy" id="1405"/>
    <lineage>
        <taxon>Bacteria</taxon>
        <taxon>Bacillati</taxon>
        <taxon>Bacillota</taxon>
        <taxon>Bacilli</taxon>
        <taxon>Bacillales</taxon>
        <taxon>Bacillaceae</taxon>
        <taxon>Bacillus</taxon>
        <taxon>Bacillus cereus group</taxon>
    </lineage>
</organism>
<reference evidence="1 2" key="1">
    <citation type="submission" date="2016-05" db="EMBL/GenBank/DDBJ databases">
        <title>Bacillus thuringiensis and Bacillus weihenstephanensis as novel biocontrol agents of wilt causing Verticillium species.</title>
        <authorList>
            <person name="Hollensteiner J."/>
            <person name="Wemheuer F."/>
            <person name="Harting R."/>
            <person name="Kolarzyk A."/>
            <person name="Diaz-Valerio S."/>
            <person name="Poehlein A."/>
            <person name="Brzuszkiewicz E."/>
            <person name="Nesemann K."/>
            <person name="Braus-Stromeyer S."/>
            <person name="Braus G."/>
            <person name="Daniel R."/>
            <person name="Liesegang H."/>
        </authorList>
    </citation>
    <scope>NUCLEOTIDE SEQUENCE [LARGE SCALE GENOMIC DNA]</scope>
    <source>
        <strain evidence="1 2">GOE11</strain>
    </source>
</reference>
<gene>
    <name evidence="1" type="ORF">BWGOE11_25210</name>
</gene>